<feature type="domain" description="Spo11/DNA topoisomerase VI subunit A N-terminal" evidence="14">
    <location>
        <begin position="179"/>
        <end position="239"/>
    </location>
</feature>
<keyword evidence="8 12" id="KW-0799">Topoisomerase</keyword>
<dbReference type="GO" id="GO:0046872">
    <property type="term" value="F:metal ion binding"/>
    <property type="evidence" value="ECO:0007669"/>
    <property type="project" value="UniProtKB-KW"/>
</dbReference>
<keyword evidence="11" id="KW-0539">Nucleus</keyword>
<comment type="catalytic activity">
    <reaction evidence="1 12">
        <text>ATP-dependent breakage, passage and rejoining of double-stranded DNA.</text>
        <dbReference type="EC" id="5.6.2.2"/>
    </reaction>
</comment>
<evidence type="ECO:0000313" key="16">
    <source>
        <dbReference type="EMBL" id="TFY70652.1"/>
    </source>
</evidence>
<evidence type="ECO:0000313" key="17">
    <source>
        <dbReference type="Proteomes" id="UP000298327"/>
    </source>
</evidence>
<comment type="similarity">
    <text evidence="4 12">Belongs to the TOP6A family.</text>
</comment>
<dbReference type="InterPro" id="IPR013049">
    <property type="entry name" value="Spo11/TopoVI_A_N"/>
</dbReference>
<evidence type="ECO:0000256" key="4">
    <source>
        <dbReference type="ARBA" id="ARBA00006559"/>
    </source>
</evidence>
<evidence type="ECO:0000256" key="11">
    <source>
        <dbReference type="ARBA" id="ARBA00023242"/>
    </source>
</evidence>
<sequence length="513" mass="56607">MFADDLFDSPPLASTKDDTDILIPFDDSEEDDFLVDDFSTSQEDSPTLGPEFPGLATDEADTICAAFDKYLDDSDEEPVPTSYESEDDFNLEESPEPEPLPPSENDKAIKGIEDLVLSFLTQLSVANSNTETAQAKHLTSANRIELSIADRRKAQPQDGTQPVRTLKFPMKSKGPSIKPFAQLFRVADLAHEALIKDTPMTKRDIYYMDVPLFKTQSVVDRLVDDLAATIDVGRAELNIRASSKGLLCGSSLCIHLLDGQAIHATDSEPILIPVAEDIERFELKQEIQWVLIVEKDAVFQTLCRAQLTSIASLSGPGIMITGKGYPDLATRQLVRTLSDNLPESIPVLALVDGDAFGIDIASVYKFGSHALRHEKEKLAADRVECIGVVGERAARVHRDAMLPITKADEKKARAMLRRSCDMMPLRWKQELARMLHTRRKAETEILSTIKSSAFDEPSEFPAFASSEPTSVIGHPLVRYLTAKITQHLELFSDSLLAPGSPVSTDSYEDLLVS</sequence>
<dbReference type="Gene3D" id="3.40.1360.10">
    <property type="match status" value="1"/>
</dbReference>
<dbReference type="InterPro" id="IPR036078">
    <property type="entry name" value="Spo11/TopoVI_A_sf"/>
</dbReference>
<evidence type="ECO:0000256" key="9">
    <source>
        <dbReference type="ARBA" id="ARBA00023125"/>
    </source>
</evidence>
<dbReference type="GO" id="GO:0003918">
    <property type="term" value="F:DNA topoisomerase type II (double strand cut, ATP-hydrolyzing) activity"/>
    <property type="evidence" value="ECO:0007669"/>
    <property type="project" value="UniProtKB-UniRule"/>
</dbReference>
<dbReference type="InterPro" id="IPR036388">
    <property type="entry name" value="WH-like_DNA-bd_sf"/>
</dbReference>
<dbReference type="AlphaFoldDB" id="A0A4Y9Z810"/>
<dbReference type="CDD" id="cd00223">
    <property type="entry name" value="TOPRIM_TopoIIB_SPO"/>
    <property type="match status" value="1"/>
</dbReference>
<feature type="compositionally biased region" description="Acidic residues" evidence="13">
    <location>
        <begin position="73"/>
        <end position="96"/>
    </location>
</feature>
<comment type="subcellular location">
    <subcellularLocation>
        <location evidence="3">Nucleus</location>
    </subcellularLocation>
</comment>
<evidence type="ECO:0000256" key="2">
    <source>
        <dbReference type="ARBA" id="ARBA00001946"/>
    </source>
</evidence>
<dbReference type="InterPro" id="IPR034136">
    <property type="entry name" value="TOPRIM_Topo6A/Spo11"/>
</dbReference>
<feature type="domain" description="Topoisomerase 6 subunit A/Spo11 TOPRIM" evidence="15">
    <location>
        <begin position="289"/>
        <end position="452"/>
    </location>
</feature>
<dbReference type="GO" id="GO:0000228">
    <property type="term" value="C:nuclear chromosome"/>
    <property type="evidence" value="ECO:0007669"/>
    <property type="project" value="TreeGrafter"/>
</dbReference>
<dbReference type="PANTHER" id="PTHR10848:SF0">
    <property type="entry name" value="MEIOTIC RECOMBINATION PROTEIN SPO11"/>
    <property type="match status" value="1"/>
</dbReference>
<dbReference type="OrthoDB" id="5377392at2759"/>
<feature type="region of interest" description="Disordered" evidence="13">
    <location>
        <begin position="70"/>
        <end position="106"/>
    </location>
</feature>
<evidence type="ECO:0000256" key="13">
    <source>
        <dbReference type="SAM" id="MobiDB-lite"/>
    </source>
</evidence>
<reference evidence="16 17" key="1">
    <citation type="submission" date="2019-02" db="EMBL/GenBank/DDBJ databases">
        <title>Genome sequencing of the rare red list fungi Dentipellis fragilis.</title>
        <authorList>
            <person name="Buettner E."/>
            <person name="Kellner H."/>
        </authorList>
    </citation>
    <scope>NUCLEOTIDE SEQUENCE [LARGE SCALE GENOMIC DNA]</scope>
    <source>
        <strain evidence="16 17">DSM 105465</strain>
    </source>
</reference>
<dbReference type="Gene3D" id="1.10.10.10">
    <property type="entry name" value="Winged helix-like DNA-binding domain superfamily/Winged helix DNA-binding domain"/>
    <property type="match status" value="1"/>
</dbReference>
<evidence type="ECO:0000256" key="3">
    <source>
        <dbReference type="ARBA" id="ARBA00004123"/>
    </source>
</evidence>
<comment type="caution">
    <text evidence="16">The sequence shown here is derived from an EMBL/GenBank/DDBJ whole genome shotgun (WGS) entry which is preliminary data.</text>
</comment>
<keyword evidence="9 12" id="KW-0238">DNA-binding</keyword>
<dbReference type="SUPFAM" id="SSF56726">
    <property type="entry name" value="DNA topoisomerase IV, alpha subunit"/>
    <property type="match status" value="1"/>
</dbReference>
<organism evidence="16 17">
    <name type="scientific">Dentipellis fragilis</name>
    <dbReference type="NCBI Taxonomy" id="205917"/>
    <lineage>
        <taxon>Eukaryota</taxon>
        <taxon>Fungi</taxon>
        <taxon>Dikarya</taxon>
        <taxon>Basidiomycota</taxon>
        <taxon>Agaricomycotina</taxon>
        <taxon>Agaricomycetes</taxon>
        <taxon>Russulales</taxon>
        <taxon>Hericiaceae</taxon>
        <taxon>Dentipellis</taxon>
    </lineage>
</organism>
<evidence type="ECO:0000259" key="15">
    <source>
        <dbReference type="Pfam" id="PF21180"/>
    </source>
</evidence>
<dbReference type="PRINTS" id="PR01551">
    <property type="entry name" value="SPO11HOMOLOG"/>
</dbReference>
<keyword evidence="7" id="KW-0460">Magnesium</keyword>
<feature type="region of interest" description="Disordered" evidence="13">
    <location>
        <begin position="1"/>
        <end position="28"/>
    </location>
</feature>
<keyword evidence="6" id="KW-0479">Metal-binding</keyword>
<gene>
    <name evidence="16" type="ORF">EVG20_g2339</name>
</gene>
<keyword evidence="10 12" id="KW-0413">Isomerase</keyword>
<keyword evidence="17" id="KW-1185">Reference proteome</keyword>
<evidence type="ECO:0000256" key="5">
    <source>
        <dbReference type="ARBA" id="ARBA00012895"/>
    </source>
</evidence>
<evidence type="ECO:0000256" key="1">
    <source>
        <dbReference type="ARBA" id="ARBA00000185"/>
    </source>
</evidence>
<evidence type="ECO:0000256" key="7">
    <source>
        <dbReference type="ARBA" id="ARBA00022842"/>
    </source>
</evidence>
<dbReference type="GO" id="GO:0003677">
    <property type="term" value="F:DNA binding"/>
    <property type="evidence" value="ECO:0007669"/>
    <property type="project" value="UniProtKB-UniRule"/>
</dbReference>
<dbReference type="Pfam" id="PF21180">
    <property type="entry name" value="TOP6A-Spo11_Toprim"/>
    <property type="match status" value="1"/>
</dbReference>
<evidence type="ECO:0000259" key="14">
    <source>
        <dbReference type="Pfam" id="PF04406"/>
    </source>
</evidence>
<evidence type="ECO:0000256" key="12">
    <source>
        <dbReference type="PROSITE-ProRule" id="PRU01385"/>
    </source>
</evidence>
<comment type="cofactor">
    <cofactor evidence="2">
        <name>Mg(2+)</name>
        <dbReference type="ChEBI" id="CHEBI:18420"/>
    </cofactor>
</comment>
<dbReference type="GO" id="GO:0007131">
    <property type="term" value="P:reciprocal meiotic recombination"/>
    <property type="evidence" value="ECO:0007669"/>
    <property type="project" value="TreeGrafter"/>
</dbReference>
<dbReference type="InterPro" id="IPR002815">
    <property type="entry name" value="Spo11/TopoVI_A"/>
</dbReference>
<dbReference type="PROSITE" id="PS52041">
    <property type="entry name" value="TOPO_IIB"/>
    <property type="match status" value="1"/>
</dbReference>
<evidence type="ECO:0000256" key="6">
    <source>
        <dbReference type="ARBA" id="ARBA00022723"/>
    </source>
</evidence>
<dbReference type="PRINTS" id="PR01550">
    <property type="entry name" value="TOP6AFAMILY"/>
</dbReference>
<dbReference type="GO" id="GO:0005524">
    <property type="term" value="F:ATP binding"/>
    <property type="evidence" value="ECO:0007669"/>
    <property type="project" value="InterPro"/>
</dbReference>
<dbReference type="EC" id="5.6.2.2" evidence="5"/>
<dbReference type="InterPro" id="IPR013048">
    <property type="entry name" value="Meiotic_Spo11"/>
</dbReference>
<evidence type="ECO:0000256" key="10">
    <source>
        <dbReference type="ARBA" id="ARBA00023235"/>
    </source>
</evidence>
<dbReference type="Proteomes" id="UP000298327">
    <property type="component" value="Unassembled WGS sequence"/>
</dbReference>
<dbReference type="PANTHER" id="PTHR10848">
    <property type="entry name" value="MEIOTIC RECOMBINATION PROTEIN SPO11"/>
    <property type="match status" value="1"/>
</dbReference>
<dbReference type="EMBL" id="SEOQ01000089">
    <property type="protein sequence ID" value="TFY70652.1"/>
    <property type="molecule type" value="Genomic_DNA"/>
</dbReference>
<dbReference type="STRING" id="205917.A0A4Y9Z810"/>
<dbReference type="GO" id="GO:0042138">
    <property type="term" value="P:meiotic DNA double-strand break formation"/>
    <property type="evidence" value="ECO:0007669"/>
    <property type="project" value="InterPro"/>
</dbReference>
<protein>
    <recommendedName>
        <fullName evidence="5">DNA topoisomerase (ATP-hydrolyzing)</fullName>
        <ecNumber evidence="5">5.6.2.2</ecNumber>
    </recommendedName>
</protein>
<feature type="region of interest" description="Disordered" evidence="13">
    <location>
        <begin position="37"/>
        <end position="56"/>
    </location>
</feature>
<accession>A0A4Y9Z810</accession>
<evidence type="ECO:0000256" key="8">
    <source>
        <dbReference type="ARBA" id="ARBA00023029"/>
    </source>
</evidence>
<dbReference type="GO" id="GO:0000706">
    <property type="term" value="P:meiotic DNA double-strand break processing"/>
    <property type="evidence" value="ECO:0007669"/>
    <property type="project" value="TreeGrafter"/>
</dbReference>
<proteinExistence type="inferred from homology"/>
<feature type="active site" description="O-(5'-phospho-DNA)-tyrosine intermediate" evidence="12">
    <location>
        <position position="207"/>
    </location>
</feature>
<name>A0A4Y9Z810_9AGAM</name>
<dbReference type="Pfam" id="PF04406">
    <property type="entry name" value="TP6A_N"/>
    <property type="match status" value="1"/>
</dbReference>